<evidence type="ECO:0000256" key="1">
    <source>
        <dbReference type="SAM" id="Phobius"/>
    </source>
</evidence>
<name>A0A432LYL8_9GAMM</name>
<reference evidence="4 5" key="1">
    <citation type="submission" date="2018-12" db="EMBL/GenBank/DDBJ databases">
        <title>Dyella dinghuensis sp. nov. DHOA06 and Dyella choica sp. nov. 4M-K27, isolated from forest soil.</title>
        <authorList>
            <person name="Qiu L.-H."/>
            <person name="Gao Z.-H."/>
        </authorList>
    </citation>
    <scope>NUCLEOTIDE SEQUENCE [LARGE SCALE GENOMIC DNA]</scope>
    <source>
        <strain evidence="4 5">DHOA06</strain>
    </source>
</reference>
<dbReference type="InterPro" id="IPR025205">
    <property type="entry name" value="PilX/PilW_C"/>
</dbReference>
<protein>
    <recommendedName>
        <fullName evidence="6">Pilus assembly protein</fullName>
    </recommendedName>
</protein>
<gene>
    <name evidence="4" type="ORF">EKH79_01755</name>
</gene>
<keyword evidence="1" id="KW-0812">Transmembrane</keyword>
<evidence type="ECO:0000259" key="2">
    <source>
        <dbReference type="Pfam" id="PF13681"/>
    </source>
</evidence>
<evidence type="ECO:0000313" key="5">
    <source>
        <dbReference type="Proteomes" id="UP000267077"/>
    </source>
</evidence>
<dbReference type="RefSeq" id="WP_126672071.1">
    <property type="nucleotide sequence ID" value="NZ_RYZR01000002.1"/>
</dbReference>
<dbReference type="Pfam" id="PF14341">
    <property type="entry name" value="PilX_N"/>
    <property type="match status" value="1"/>
</dbReference>
<dbReference type="OrthoDB" id="5951427at2"/>
<keyword evidence="1" id="KW-1133">Transmembrane helix</keyword>
<comment type="caution">
    <text evidence="4">The sequence shown here is derived from an EMBL/GenBank/DDBJ whole genome shotgun (WGS) entry which is preliminary data.</text>
</comment>
<dbReference type="Pfam" id="PF13681">
    <property type="entry name" value="PilX"/>
    <property type="match status" value="1"/>
</dbReference>
<feature type="transmembrane region" description="Helical" evidence="1">
    <location>
        <begin position="21"/>
        <end position="41"/>
    </location>
</feature>
<dbReference type="Proteomes" id="UP000267077">
    <property type="component" value="Unassembled WGS sequence"/>
</dbReference>
<evidence type="ECO:0000259" key="3">
    <source>
        <dbReference type="Pfam" id="PF14341"/>
    </source>
</evidence>
<accession>A0A432LYL8</accession>
<dbReference type="InterPro" id="IPR025746">
    <property type="entry name" value="PilX_N_dom"/>
</dbReference>
<evidence type="ECO:0008006" key="6">
    <source>
        <dbReference type="Google" id="ProtNLM"/>
    </source>
</evidence>
<evidence type="ECO:0000313" key="4">
    <source>
        <dbReference type="EMBL" id="RUL66573.1"/>
    </source>
</evidence>
<feature type="domain" description="Type 4 fimbrial biogenesis protein PilX N-terminal" evidence="3">
    <location>
        <begin position="19"/>
        <end position="69"/>
    </location>
</feature>
<proteinExistence type="predicted"/>
<dbReference type="EMBL" id="RYZR01000002">
    <property type="protein sequence ID" value="RUL66573.1"/>
    <property type="molecule type" value="Genomic_DNA"/>
</dbReference>
<dbReference type="AlphaFoldDB" id="A0A432LYL8"/>
<keyword evidence="5" id="KW-1185">Reference proteome</keyword>
<organism evidence="4 5">
    <name type="scientific">Dyella dinghuensis</name>
    <dbReference type="NCBI Taxonomy" id="1920169"/>
    <lineage>
        <taxon>Bacteria</taxon>
        <taxon>Pseudomonadati</taxon>
        <taxon>Pseudomonadota</taxon>
        <taxon>Gammaproteobacteria</taxon>
        <taxon>Lysobacterales</taxon>
        <taxon>Rhodanobacteraceae</taxon>
        <taxon>Dyella</taxon>
    </lineage>
</organism>
<feature type="domain" description="PilX/PilW C-terminal" evidence="2">
    <location>
        <begin position="119"/>
        <end position="215"/>
    </location>
</feature>
<keyword evidence="1" id="KW-0472">Membrane</keyword>
<sequence length="221" mass="23829">MLSRRLEILAEPRFLHRDQGFVLLIALIFLLLMSVLAFSALQSSLLQERIAGSFRNAQQARMSAETALRGAEYKLWATATQTAGHLHCTDGLISEDDGCVVYQPLSASYGSNGAVTRFQSEQGWLANIGVTYDGPSHRGYTSTQGQLTAVLAQNPVYIIEDLGTERPPVIGGLHESGNSGPNNGGADQLDIHVFRITARGTGGNPNMVSVVQSTFDVPMTH</sequence>